<evidence type="ECO:0000256" key="9">
    <source>
        <dbReference type="SAM" id="SignalP"/>
    </source>
</evidence>
<dbReference type="PROSITE" id="PS51273">
    <property type="entry name" value="GATASE_TYPE_1"/>
    <property type="match status" value="1"/>
</dbReference>
<comment type="similarity">
    <text evidence="2">Belongs to the peptidase C26 family.</text>
</comment>
<dbReference type="GO" id="GO:0005773">
    <property type="term" value="C:vacuole"/>
    <property type="evidence" value="ECO:0007669"/>
    <property type="project" value="TreeGrafter"/>
</dbReference>
<sequence>MNKLIVSIILMIVIVGTNGQGKTINNRPIIGILTQPTDGDMVTFGSQYIAASYIKFIESAGARVVPILYDTDIKSLTELMGSINGVLFPGGGVDFNNQTVYTDTIQSIWSQVIEFNNNGDYFPLWGTCMGFQELALLSADNFNLLSSYNSENYTVPLNFTSLAAGSRLFSLASASIMQSLATEPITMNNHQFGLSPQTYEQTSSINTFFDVLSTNVDRDGNTFISTIEAKNYPIYGTQWHPEKPMFEWWDQEVINHSYDSIMANQYTSNYFVNECRKSLHSFSDPSVESSTLIYNYTPQYSESTEPSFEQTYYFN</sequence>
<evidence type="ECO:0000256" key="7">
    <source>
        <dbReference type="PIRSR" id="PIRSR615527-1"/>
    </source>
</evidence>
<organism evidence="10 11">
    <name type="scientific">Dictyostelium firmibasis</name>
    <dbReference type="NCBI Taxonomy" id="79012"/>
    <lineage>
        <taxon>Eukaryota</taxon>
        <taxon>Amoebozoa</taxon>
        <taxon>Evosea</taxon>
        <taxon>Eumycetozoa</taxon>
        <taxon>Dictyostelia</taxon>
        <taxon>Dictyosteliales</taxon>
        <taxon>Dictyosteliaceae</taxon>
        <taxon>Dictyostelium</taxon>
    </lineage>
</organism>
<feature type="signal peptide" evidence="9">
    <location>
        <begin position="1"/>
        <end position="19"/>
    </location>
</feature>
<dbReference type="Proteomes" id="UP001344447">
    <property type="component" value="Unassembled WGS sequence"/>
</dbReference>
<dbReference type="GO" id="GO:0046900">
    <property type="term" value="P:tetrahydrofolylpolyglutamate metabolic process"/>
    <property type="evidence" value="ECO:0007669"/>
    <property type="project" value="TreeGrafter"/>
</dbReference>
<dbReference type="FunFam" id="3.40.50.880:FF:000024">
    <property type="entry name" value="Folate gamma-glutamyl hydrolase"/>
    <property type="match status" value="1"/>
</dbReference>
<dbReference type="EMBL" id="JAVFKY010000002">
    <property type="protein sequence ID" value="KAK5580249.1"/>
    <property type="molecule type" value="Genomic_DNA"/>
</dbReference>
<dbReference type="InterPro" id="IPR015527">
    <property type="entry name" value="Pept_C26_g-glut_hydrolase"/>
</dbReference>
<keyword evidence="5 9" id="KW-0732">Signal</keyword>
<evidence type="ECO:0000256" key="2">
    <source>
        <dbReference type="ARBA" id="ARBA00011083"/>
    </source>
</evidence>
<feature type="active site" description="Proton donor" evidence="7">
    <location>
        <position position="240"/>
    </location>
</feature>
<comment type="catalytic activity">
    <reaction evidence="8">
        <text>(6S)-5,6,7,8-tetrahydrofolyl-(gamma-L-Glu)(n) + (n-1) H2O = (6S)-5,6,7,8-tetrahydrofolate + (n-1) L-glutamate</text>
        <dbReference type="Rhea" id="RHEA:56784"/>
        <dbReference type="Rhea" id="RHEA-COMP:14738"/>
        <dbReference type="ChEBI" id="CHEBI:15377"/>
        <dbReference type="ChEBI" id="CHEBI:29985"/>
        <dbReference type="ChEBI" id="CHEBI:57453"/>
        <dbReference type="ChEBI" id="CHEBI:141005"/>
        <dbReference type="EC" id="3.4.19.9"/>
    </reaction>
</comment>
<dbReference type="PANTHER" id="PTHR11315:SF14">
    <property type="entry name" value="GAMMA-GLUTAMYL HYDROLASE A"/>
    <property type="match status" value="1"/>
</dbReference>
<evidence type="ECO:0000256" key="3">
    <source>
        <dbReference type="ARBA" id="ARBA00012886"/>
    </source>
</evidence>
<accession>A0AAN7YQJ4</accession>
<comment type="caution">
    <text evidence="10">The sequence shown here is derived from an EMBL/GenBank/DDBJ whole genome shotgun (WGS) entry which is preliminary data.</text>
</comment>
<protein>
    <recommendedName>
        <fullName evidence="3 8">folate gamma-glutamyl hydrolase</fullName>
        <ecNumber evidence="3 8">3.4.19.9</ecNumber>
    </recommendedName>
</protein>
<dbReference type="PROSITE" id="PS51275">
    <property type="entry name" value="PEPTIDASE_C26_GGH"/>
    <property type="match status" value="1"/>
</dbReference>
<keyword evidence="11" id="KW-1185">Reference proteome</keyword>
<proteinExistence type="inferred from homology"/>
<feature type="active site" description="Nucleophile" evidence="7 8">
    <location>
        <position position="128"/>
    </location>
</feature>
<keyword evidence="6 8" id="KW-0378">Hydrolase</keyword>
<evidence type="ECO:0000256" key="4">
    <source>
        <dbReference type="ARBA" id="ARBA00022525"/>
    </source>
</evidence>
<dbReference type="GO" id="GO:0034722">
    <property type="term" value="F:gamma-glutamyl-peptidase activity"/>
    <property type="evidence" value="ECO:0007669"/>
    <property type="project" value="UniProtKB-UniRule"/>
</dbReference>
<evidence type="ECO:0000256" key="8">
    <source>
        <dbReference type="PROSITE-ProRule" id="PRU00607"/>
    </source>
</evidence>
<evidence type="ECO:0000313" key="11">
    <source>
        <dbReference type="Proteomes" id="UP001344447"/>
    </source>
</evidence>
<feature type="chain" id="PRO_5043030911" description="folate gamma-glutamyl hydrolase" evidence="9">
    <location>
        <begin position="20"/>
        <end position="315"/>
    </location>
</feature>
<gene>
    <name evidence="10" type="ORF">RB653_000264</name>
</gene>
<dbReference type="GO" id="GO:0005576">
    <property type="term" value="C:extracellular region"/>
    <property type="evidence" value="ECO:0007669"/>
    <property type="project" value="UniProtKB-SubCell"/>
</dbReference>
<dbReference type="SUPFAM" id="SSF52317">
    <property type="entry name" value="Class I glutamine amidotransferase-like"/>
    <property type="match status" value="1"/>
</dbReference>
<dbReference type="PANTHER" id="PTHR11315">
    <property type="entry name" value="PROTEASE FAMILY C26 GAMMA-GLUTAMYL HYDROLASE"/>
    <property type="match status" value="1"/>
</dbReference>
<dbReference type="EC" id="3.4.19.9" evidence="3 8"/>
<evidence type="ECO:0000256" key="5">
    <source>
        <dbReference type="ARBA" id="ARBA00022729"/>
    </source>
</evidence>
<dbReference type="InterPro" id="IPR011697">
    <property type="entry name" value="Peptidase_C26"/>
</dbReference>
<dbReference type="InterPro" id="IPR029062">
    <property type="entry name" value="Class_I_gatase-like"/>
</dbReference>
<feature type="active site" evidence="8">
    <location>
        <position position="240"/>
    </location>
</feature>
<dbReference type="Pfam" id="PF07722">
    <property type="entry name" value="Peptidase_C26"/>
    <property type="match status" value="1"/>
</dbReference>
<keyword evidence="4" id="KW-0964">Secreted</keyword>
<evidence type="ECO:0000313" key="10">
    <source>
        <dbReference type="EMBL" id="KAK5580249.1"/>
    </source>
</evidence>
<dbReference type="Gene3D" id="3.40.50.880">
    <property type="match status" value="1"/>
</dbReference>
<evidence type="ECO:0000256" key="1">
    <source>
        <dbReference type="ARBA" id="ARBA00004239"/>
    </source>
</evidence>
<comment type="subcellular location">
    <subcellularLocation>
        <location evidence="1">Secreted</location>
        <location evidence="1">Extracellular space</location>
    </subcellularLocation>
</comment>
<evidence type="ECO:0000256" key="6">
    <source>
        <dbReference type="ARBA" id="ARBA00022801"/>
    </source>
</evidence>
<dbReference type="AlphaFoldDB" id="A0AAN7YQJ4"/>
<reference evidence="10 11" key="1">
    <citation type="submission" date="2023-11" db="EMBL/GenBank/DDBJ databases">
        <title>Dfirmibasis_genome.</title>
        <authorList>
            <person name="Edelbroek B."/>
            <person name="Kjellin J."/>
            <person name="Jerlstrom-Hultqvist J."/>
            <person name="Soderbom F."/>
        </authorList>
    </citation>
    <scope>NUCLEOTIDE SEQUENCE [LARGE SCALE GENOMIC DNA]</scope>
    <source>
        <strain evidence="10 11">TNS-C-14</strain>
    </source>
</reference>
<name>A0AAN7YQJ4_9MYCE</name>